<feature type="domain" description="Immunoglobulin" evidence="4">
    <location>
        <begin position="23"/>
        <end position="120"/>
    </location>
</feature>
<dbReference type="InterPro" id="IPR050671">
    <property type="entry name" value="CD300_family_receptors"/>
</dbReference>
<keyword evidence="2" id="KW-0812">Transmembrane</keyword>
<dbReference type="InterPro" id="IPR013783">
    <property type="entry name" value="Ig-like_fold"/>
</dbReference>
<protein>
    <recommendedName>
        <fullName evidence="4">Immunoglobulin domain-containing protein</fullName>
    </recommendedName>
</protein>
<evidence type="ECO:0000313" key="5">
    <source>
        <dbReference type="Ensembl" id="ENSLBEP00000016891.1"/>
    </source>
</evidence>
<sequence>YISHFTFVFWYNVIKKKCLTQITVDINGRVGETVTIRCSFWPFITENVKYLCASPCTEDKHVIIKAGHEKIIRKDRIKLFNNGEVLSVTFTDLQKSDAGKYYCGVERVEDAYIEVNVNVKDGWFYDEHD</sequence>
<keyword evidence="6" id="KW-1185">Reference proteome</keyword>
<proteinExistence type="predicted"/>
<dbReference type="GO" id="GO:0004888">
    <property type="term" value="F:transmembrane signaling receptor activity"/>
    <property type="evidence" value="ECO:0007669"/>
    <property type="project" value="TreeGrafter"/>
</dbReference>
<name>A0A3Q3FAC4_9LABR</name>
<dbReference type="Gene3D" id="2.60.40.10">
    <property type="entry name" value="Immunoglobulins"/>
    <property type="match status" value="1"/>
</dbReference>
<evidence type="ECO:0000256" key="2">
    <source>
        <dbReference type="ARBA" id="ARBA00022692"/>
    </source>
</evidence>
<accession>A0A3Q3FAC4</accession>
<dbReference type="SMART" id="SM00409">
    <property type="entry name" value="IG"/>
    <property type="match status" value="1"/>
</dbReference>
<keyword evidence="3" id="KW-0472">Membrane</keyword>
<dbReference type="Pfam" id="PF07686">
    <property type="entry name" value="V-set"/>
    <property type="match status" value="1"/>
</dbReference>
<dbReference type="Proteomes" id="UP000261660">
    <property type="component" value="Unplaced"/>
</dbReference>
<dbReference type="InterPro" id="IPR003599">
    <property type="entry name" value="Ig_sub"/>
</dbReference>
<dbReference type="Ensembl" id="ENSLBET00000017841.1">
    <property type="protein sequence ID" value="ENSLBEP00000016891.1"/>
    <property type="gene ID" value="ENSLBEG00000013036.1"/>
</dbReference>
<dbReference type="PANTHER" id="PTHR11860">
    <property type="entry name" value="POLYMERIC-IMMUNOGLOBULIN RECEPTOR"/>
    <property type="match status" value="1"/>
</dbReference>
<evidence type="ECO:0000256" key="3">
    <source>
        <dbReference type="ARBA" id="ARBA00023136"/>
    </source>
</evidence>
<comment type="subcellular location">
    <subcellularLocation>
        <location evidence="1">Membrane</location>
    </subcellularLocation>
</comment>
<organism evidence="5 6">
    <name type="scientific">Labrus bergylta</name>
    <name type="common">ballan wrasse</name>
    <dbReference type="NCBI Taxonomy" id="56723"/>
    <lineage>
        <taxon>Eukaryota</taxon>
        <taxon>Metazoa</taxon>
        <taxon>Chordata</taxon>
        <taxon>Craniata</taxon>
        <taxon>Vertebrata</taxon>
        <taxon>Euteleostomi</taxon>
        <taxon>Actinopterygii</taxon>
        <taxon>Neopterygii</taxon>
        <taxon>Teleostei</taxon>
        <taxon>Neoteleostei</taxon>
        <taxon>Acanthomorphata</taxon>
        <taxon>Eupercaria</taxon>
        <taxon>Labriformes</taxon>
        <taxon>Labridae</taxon>
        <taxon>Labrus</taxon>
    </lineage>
</organism>
<dbReference type="GeneTree" id="ENSGT00940000177686"/>
<reference evidence="5" key="2">
    <citation type="submission" date="2025-09" db="UniProtKB">
        <authorList>
            <consortium name="Ensembl"/>
        </authorList>
    </citation>
    <scope>IDENTIFICATION</scope>
</reference>
<reference evidence="5" key="1">
    <citation type="submission" date="2025-08" db="UniProtKB">
        <authorList>
            <consortium name="Ensembl"/>
        </authorList>
    </citation>
    <scope>IDENTIFICATION</scope>
</reference>
<dbReference type="InterPro" id="IPR036179">
    <property type="entry name" value="Ig-like_dom_sf"/>
</dbReference>
<dbReference type="AlphaFoldDB" id="A0A3Q3FAC4"/>
<dbReference type="InParanoid" id="A0A3Q3FAC4"/>
<dbReference type="GO" id="GO:0005886">
    <property type="term" value="C:plasma membrane"/>
    <property type="evidence" value="ECO:0007669"/>
    <property type="project" value="TreeGrafter"/>
</dbReference>
<dbReference type="SUPFAM" id="SSF48726">
    <property type="entry name" value="Immunoglobulin"/>
    <property type="match status" value="1"/>
</dbReference>
<evidence type="ECO:0000259" key="4">
    <source>
        <dbReference type="SMART" id="SM00409"/>
    </source>
</evidence>
<evidence type="ECO:0000313" key="6">
    <source>
        <dbReference type="Proteomes" id="UP000261660"/>
    </source>
</evidence>
<evidence type="ECO:0000256" key="1">
    <source>
        <dbReference type="ARBA" id="ARBA00004370"/>
    </source>
</evidence>
<dbReference type="InterPro" id="IPR013106">
    <property type="entry name" value="Ig_V-set"/>
</dbReference>
<dbReference type="PANTHER" id="PTHR11860:SF118">
    <property type="entry name" value="CMRF35-LIKE MOLECULE 3-RELATED"/>
    <property type="match status" value="1"/>
</dbReference>